<dbReference type="EMBL" id="JAUJYN010000003">
    <property type="protein sequence ID" value="KAK1276884.1"/>
    <property type="molecule type" value="Genomic_DNA"/>
</dbReference>
<dbReference type="InterPro" id="IPR009262">
    <property type="entry name" value="SLC35_F1/F2/F6"/>
</dbReference>
<dbReference type="GO" id="GO:0022857">
    <property type="term" value="F:transmembrane transporter activity"/>
    <property type="evidence" value="ECO:0007669"/>
    <property type="project" value="InterPro"/>
</dbReference>
<name>A0AAV9BJP6_ACOGR</name>
<reference evidence="8" key="1">
    <citation type="journal article" date="2023" name="Nat. Commun.">
        <title>Diploid and tetraploid genomes of Acorus and the evolution of monocots.</title>
        <authorList>
            <person name="Ma L."/>
            <person name="Liu K.W."/>
            <person name="Li Z."/>
            <person name="Hsiao Y.Y."/>
            <person name="Qi Y."/>
            <person name="Fu T."/>
            <person name="Tang G.D."/>
            <person name="Zhang D."/>
            <person name="Sun W.H."/>
            <person name="Liu D.K."/>
            <person name="Li Y."/>
            <person name="Chen G.Z."/>
            <person name="Liu X.D."/>
            <person name="Liao X.Y."/>
            <person name="Jiang Y.T."/>
            <person name="Yu X."/>
            <person name="Hao Y."/>
            <person name="Huang J."/>
            <person name="Zhao X.W."/>
            <person name="Ke S."/>
            <person name="Chen Y.Y."/>
            <person name="Wu W.L."/>
            <person name="Hsu J.L."/>
            <person name="Lin Y.F."/>
            <person name="Huang M.D."/>
            <person name="Li C.Y."/>
            <person name="Huang L."/>
            <person name="Wang Z.W."/>
            <person name="Zhao X."/>
            <person name="Zhong W.Y."/>
            <person name="Peng D.H."/>
            <person name="Ahmad S."/>
            <person name="Lan S."/>
            <person name="Zhang J.S."/>
            <person name="Tsai W.C."/>
            <person name="Van de Peer Y."/>
            <person name="Liu Z.J."/>
        </authorList>
    </citation>
    <scope>NUCLEOTIDE SEQUENCE</scope>
    <source>
        <strain evidence="8">SCP</strain>
    </source>
</reference>
<gene>
    <name evidence="8" type="ORF">QJS04_geneDACA011779</name>
</gene>
<dbReference type="InterPro" id="IPR052221">
    <property type="entry name" value="SLC35F_Transporter"/>
</dbReference>
<protein>
    <submittedName>
        <fullName evidence="8">Uncharacterized protein</fullName>
    </submittedName>
</protein>
<dbReference type="Pfam" id="PF06027">
    <property type="entry name" value="SLC35F"/>
    <property type="match status" value="1"/>
</dbReference>
<dbReference type="AlphaFoldDB" id="A0AAV9BJP6"/>
<evidence type="ECO:0000256" key="7">
    <source>
        <dbReference type="SAM" id="Phobius"/>
    </source>
</evidence>
<comment type="subcellular location">
    <subcellularLocation>
        <location evidence="1">Membrane</location>
        <topology evidence="1">Multi-pass membrane protein</topology>
    </subcellularLocation>
</comment>
<proteinExistence type="inferred from homology"/>
<keyword evidence="6 7" id="KW-0472">Membrane</keyword>
<keyword evidence="4 7" id="KW-0812">Transmembrane</keyword>
<evidence type="ECO:0000256" key="5">
    <source>
        <dbReference type="ARBA" id="ARBA00022989"/>
    </source>
</evidence>
<reference evidence="8" key="2">
    <citation type="submission" date="2023-06" db="EMBL/GenBank/DDBJ databases">
        <authorList>
            <person name="Ma L."/>
            <person name="Liu K.-W."/>
            <person name="Li Z."/>
            <person name="Hsiao Y.-Y."/>
            <person name="Qi Y."/>
            <person name="Fu T."/>
            <person name="Tang G."/>
            <person name="Zhang D."/>
            <person name="Sun W.-H."/>
            <person name="Liu D.-K."/>
            <person name="Li Y."/>
            <person name="Chen G.-Z."/>
            <person name="Liu X.-D."/>
            <person name="Liao X.-Y."/>
            <person name="Jiang Y.-T."/>
            <person name="Yu X."/>
            <person name="Hao Y."/>
            <person name="Huang J."/>
            <person name="Zhao X.-W."/>
            <person name="Ke S."/>
            <person name="Chen Y.-Y."/>
            <person name="Wu W.-L."/>
            <person name="Hsu J.-L."/>
            <person name="Lin Y.-F."/>
            <person name="Huang M.-D."/>
            <person name="Li C.-Y."/>
            <person name="Huang L."/>
            <person name="Wang Z.-W."/>
            <person name="Zhao X."/>
            <person name="Zhong W.-Y."/>
            <person name="Peng D.-H."/>
            <person name="Ahmad S."/>
            <person name="Lan S."/>
            <person name="Zhang J.-S."/>
            <person name="Tsai W.-C."/>
            <person name="Van De Peer Y."/>
            <person name="Liu Z.-J."/>
        </authorList>
    </citation>
    <scope>NUCLEOTIDE SEQUENCE</scope>
    <source>
        <strain evidence="8">SCP</strain>
        <tissue evidence="8">Leaves</tissue>
    </source>
</reference>
<evidence type="ECO:0000256" key="6">
    <source>
        <dbReference type="ARBA" id="ARBA00023136"/>
    </source>
</evidence>
<dbReference type="GO" id="GO:0016020">
    <property type="term" value="C:membrane"/>
    <property type="evidence" value="ECO:0007669"/>
    <property type="project" value="UniProtKB-SubCell"/>
</dbReference>
<comment type="similarity">
    <text evidence="2">Belongs to the SLC35F solute transporter family.</text>
</comment>
<evidence type="ECO:0000256" key="1">
    <source>
        <dbReference type="ARBA" id="ARBA00004141"/>
    </source>
</evidence>
<keyword evidence="9" id="KW-1185">Reference proteome</keyword>
<organism evidence="8 9">
    <name type="scientific">Acorus gramineus</name>
    <name type="common">Dwarf sweet flag</name>
    <dbReference type="NCBI Taxonomy" id="55184"/>
    <lineage>
        <taxon>Eukaryota</taxon>
        <taxon>Viridiplantae</taxon>
        <taxon>Streptophyta</taxon>
        <taxon>Embryophyta</taxon>
        <taxon>Tracheophyta</taxon>
        <taxon>Spermatophyta</taxon>
        <taxon>Magnoliopsida</taxon>
        <taxon>Liliopsida</taxon>
        <taxon>Acoraceae</taxon>
        <taxon>Acorus</taxon>
    </lineage>
</organism>
<feature type="transmembrane region" description="Helical" evidence="7">
    <location>
        <begin position="60"/>
        <end position="78"/>
    </location>
</feature>
<sequence length="123" mass="13690">MQVVGGGGSIKIQEVCLSKANNLGRMEKMSGATIFNLSLLTSDMWEIIICVFFYKQKVDWLYYLSFGVVTIGMVIYSLNETNSDLARVVEVGNMSIRYEPINKDNSPVGAEVFSTESVFTRPS</sequence>
<evidence type="ECO:0000313" key="9">
    <source>
        <dbReference type="Proteomes" id="UP001179952"/>
    </source>
</evidence>
<keyword evidence="5 7" id="KW-1133">Transmembrane helix</keyword>
<keyword evidence="3" id="KW-0813">Transport</keyword>
<evidence type="ECO:0000313" key="8">
    <source>
        <dbReference type="EMBL" id="KAK1276884.1"/>
    </source>
</evidence>
<dbReference type="PANTHER" id="PTHR14233:SF18">
    <property type="entry name" value="OS05G0444300 PROTEIN"/>
    <property type="match status" value="1"/>
</dbReference>
<comment type="caution">
    <text evidence="8">The sequence shown here is derived from an EMBL/GenBank/DDBJ whole genome shotgun (WGS) entry which is preliminary data.</text>
</comment>
<evidence type="ECO:0000256" key="3">
    <source>
        <dbReference type="ARBA" id="ARBA00022448"/>
    </source>
</evidence>
<dbReference type="Proteomes" id="UP001179952">
    <property type="component" value="Unassembled WGS sequence"/>
</dbReference>
<dbReference type="PANTHER" id="PTHR14233">
    <property type="entry name" value="DUF914-RELATED"/>
    <property type="match status" value="1"/>
</dbReference>
<evidence type="ECO:0000256" key="4">
    <source>
        <dbReference type="ARBA" id="ARBA00022692"/>
    </source>
</evidence>
<feature type="transmembrane region" description="Helical" evidence="7">
    <location>
        <begin position="34"/>
        <end position="54"/>
    </location>
</feature>
<evidence type="ECO:0000256" key="2">
    <source>
        <dbReference type="ARBA" id="ARBA00007863"/>
    </source>
</evidence>
<accession>A0AAV9BJP6</accession>